<feature type="transmembrane region" description="Helical" evidence="2">
    <location>
        <begin position="68"/>
        <end position="88"/>
    </location>
</feature>
<keyword evidence="4" id="KW-1185">Reference proteome</keyword>
<dbReference type="Pfam" id="PF06197">
    <property type="entry name" value="DUF998"/>
    <property type="match status" value="1"/>
</dbReference>
<evidence type="ECO:0000313" key="3">
    <source>
        <dbReference type="EMBL" id="TQL76407.1"/>
    </source>
</evidence>
<dbReference type="InterPro" id="IPR009339">
    <property type="entry name" value="DUF998"/>
</dbReference>
<sequence length="275" mass="29272">MTTRMDFTVIDAENVLAGEDHLDRLVRRLAIAAALTALAGFGFLHGYLAEVVDPVRQPVSSYALTAPGEVGFAVGAIGMAVACGALALRFTRRAWICWPLVASSGMYVLVVLFPTDAGVAVSTVGGQIHRYAAGVAFVAVTVVAIVAAWRSARSQRMLRVAAGLAVLMLLVTTINTFLPELADGGAWRGVPQRALLVIHIGLFLVLSRRSIDRSNHRDVAGPRDGGTRQLGGEGEGTSTNGAVRWGVANWPELMAMWANMRIRDSRATSESDSCE</sequence>
<reference evidence="3 4" key="1">
    <citation type="submission" date="2019-06" db="EMBL/GenBank/DDBJ databases">
        <title>Sequencing the genomes of 1000 actinobacteria strains.</title>
        <authorList>
            <person name="Klenk H.-P."/>
        </authorList>
    </citation>
    <scope>NUCLEOTIDE SEQUENCE [LARGE SCALE GENOMIC DNA]</scope>
    <source>
        <strain evidence="3 4">DSM 45928</strain>
    </source>
</reference>
<keyword evidence="2" id="KW-1133">Transmembrane helix</keyword>
<comment type="caution">
    <text evidence="3">The sequence shown here is derived from an EMBL/GenBank/DDBJ whole genome shotgun (WGS) entry which is preliminary data.</text>
</comment>
<dbReference type="EMBL" id="VFOW01000001">
    <property type="protein sequence ID" value="TQL76407.1"/>
    <property type="molecule type" value="Genomic_DNA"/>
</dbReference>
<dbReference type="OrthoDB" id="5195062at2"/>
<proteinExistence type="predicted"/>
<gene>
    <name evidence="3" type="ORF">FB566_1936</name>
</gene>
<dbReference type="InParanoid" id="A0A543AV35"/>
<evidence type="ECO:0000256" key="1">
    <source>
        <dbReference type="SAM" id="MobiDB-lite"/>
    </source>
</evidence>
<name>A0A543AV35_9ACTN</name>
<organism evidence="3 4">
    <name type="scientific">Stackebrandtia endophytica</name>
    <dbReference type="NCBI Taxonomy" id="1496996"/>
    <lineage>
        <taxon>Bacteria</taxon>
        <taxon>Bacillati</taxon>
        <taxon>Actinomycetota</taxon>
        <taxon>Actinomycetes</taxon>
        <taxon>Glycomycetales</taxon>
        <taxon>Glycomycetaceae</taxon>
        <taxon>Stackebrandtia</taxon>
    </lineage>
</organism>
<feature type="transmembrane region" description="Helical" evidence="2">
    <location>
        <begin position="160"/>
        <end position="178"/>
    </location>
</feature>
<protein>
    <submittedName>
        <fullName evidence="3">Uncharacterized protein DUF998</fullName>
    </submittedName>
</protein>
<accession>A0A543AV35</accession>
<keyword evidence="2" id="KW-0472">Membrane</keyword>
<feature type="transmembrane region" description="Helical" evidence="2">
    <location>
        <begin position="128"/>
        <end position="148"/>
    </location>
</feature>
<dbReference type="AlphaFoldDB" id="A0A543AV35"/>
<feature type="region of interest" description="Disordered" evidence="1">
    <location>
        <begin position="215"/>
        <end position="238"/>
    </location>
</feature>
<dbReference type="Proteomes" id="UP000317043">
    <property type="component" value="Unassembled WGS sequence"/>
</dbReference>
<feature type="transmembrane region" description="Helical" evidence="2">
    <location>
        <begin position="95"/>
        <end position="113"/>
    </location>
</feature>
<keyword evidence="2" id="KW-0812">Transmembrane</keyword>
<feature type="transmembrane region" description="Helical" evidence="2">
    <location>
        <begin position="29"/>
        <end position="48"/>
    </location>
</feature>
<feature type="transmembrane region" description="Helical" evidence="2">
    <location>
        <begin position="190"/>
        <end position="207"/>
    </location>
</feature>
<evidence type="ECO:0000256" key="2">
    <source>
        <dbReference type="SAM" id="Phobius"/>
    </source>
</evidence>
<evidence type="ECO:0000313" key="4">
    <source>
        <dbReference type="Proteomes" id="UP000317043"/>
    </source>
</evidence>